<reference evidence="2 3" key="1">
    <citation type="journal article" date="2018" name="J. Microbiol.">
        <title>Salicibibacter kimchii gen. nov., sp. nov., a moderately halophilic and alkalitolerant bacterium in the family Bacillaceae, isolated from kimchi.</title>
        <authorList>
            <person name="Jang J.Y."/>
            <person name="Oh Y.J."/>
            <person name="Lim S.K."/>
            <person name="Park H.K."/>
            <person name="Lee C."/>
            <person name="Kim J.Y."/>
            <person name="Lee M.A."/>
            <person name="Choi H.J."/>
        </authorList>
    </citation>
    <scope>NUCLEOTIDE SEQUENCE [LARGE SCALE GENOMIC DNA]</scope>
    <source>
        <strain evidence="2 3">NKC1-1</strain>
    </source>
</reference>
<evidence type="ECO:0000313" key="2">
    <source>
        <dbReference type="EMBL" id="AXF55499.1"/>
    </source>
</evidence>
<evidence type="ECO:0000313" key="3">
    <source>
        <dbReference type="Proteomes" id="UP000252100"/>
    </source>
</evidence>
<keyword evidence="1" id="KW-0732">Signal</keyword>
<feature type="signal peptide" evidence="1">
    <location>
        <begin position="1"/>
        <end position="24"/>
    </location>
</feature>
<proteinExistence type="predicted"/>
<gene>
    <name evidence="2" type="ORF">DT065_05320</name>
</gene>
<dbReference type="RefSeq" id="WP_114371527.1">
    <property type="nucleotide sequence ID" value="NZ_CP031092.1"/>
</dbReference>
<feature type="chain" id="PRO_5016798746" evidence="1">
    <location>
        <begin position="25"/>
        <end position="136"/>
    </location>
</feature>
<name>A0A345BX18_9BACI</name>
<organism evidence="2 3">
    <name type="scientific">Salicibibacter kimchii</name>
    <dbReference type="NCBI Taxonomy" id="2099786"/>
    <lineage>
        <taxon>Bacteria</taxon>
        <taxon>Bacillati</taxon>
        <taxon>Bacillota</taxon>
        <taxon>Bacilli</taxon>
        <taxon>Bacillales</taxon>
        <taxon>Bacillaceae</taxon>
        <taxon>Salicibibacter</taxon>
    </lineage>
</organism>
<evidence type="ECO:0000256" key="1">
    <source>
        <dbReference type="SAM" id="SignalP"/>
    </source>
</evidence>
<dbReference type="Proteomes" id="UP000252100">
    <property type="component" value="Chromosome"/>
</dbReference>
<accession>A0A345BX18</accession>
<sequence length="136" mass="15398">MDKRMIGIATVLMVANGTMQPTFAAPEVEIEPIPVMQADEQDTEKTFDVKHVVKASDVYVESYIPAFSFYRNQHQYNDTQGYLRLRINGDDKKDIHQAAFIIKGLEAGDHTVELEAYDENDRALGLKETFSVSILE</sequence>
<dbReference type="KEGG" id="rue:DT065_05320"/>
<protein>
    <submittedName>
        <fullName evidence="2">Uncharacterized protein</fullName>
    </submittedName>
</protein>
<dbReference type="AlphaFoldDB" id="A0A345BX18"/>
<dbReference type="OrthoDB" id="2968672at2"/>
<dbReference type="EMBL" id="CP031092">
    <property type="protein sequence ID" value="AXF55499.1"/>
    <property type="molecule type" value="Genomic_DNA"/>
</dbReference>
<keyword evidence="3" id="KW-1185">Reference proteome</keyword>